<name>I4B7P8_TURPD</name>
<sequence length="178" mass="20698">MVRENIFIVAGENSALDELYPALKHMHGLHVDIQELRNVLSGLYHRQELCKIFSQHTVVTNRSLSIEWVADEAAYLVTDRLRILAPLHLRILMHLRQEAEGTQTIFSKKLIKHILRETMEFASTEVEDVYDQSDAELVYIYCQLHHLLDRRLDLDTNSIAEVSALIEEAHFAYILENF</sequence>
<dbReference type="EMBL" id="CP002959">
    <property type="protein sequence ID" value="AFM13305.1"/>
    <property type="molecule type" value="Genomic_DNA"/>
</dbReference>
<evidence type="ECO:0000313" key="1">
    <source>
        <dbReference type="EMBL" id="AFM13305.1"/>
    </source>
</evidence>
<keyword evidence="2" id="KW-1185">Reference proteome</keyword>
<protein>
    <submittedName>
        <fullName evidence="1">Uncharacterized protein</fullName>
    </submittedName>
</protein>
<organism evidence="1 2">
    <name type="scientific">Turneriella parva (strain ATCC BAA-1111 / DSM 21527 / NCTC 11395 / H)</name>
    <name type="common">Leptospira parva</name>
    <dbReference type="NCBI Taxonomy" id="869212"/>
    <lineage>
        <taxon>Bacteria</taxon>
        <taxon>Pseudomonadati</taxon>
        <taxon>Spirochaetota</taxon>
        <taxon>Spirochaetia</taxon>
        <taxon>Leptospirales</taxon>
        <taxon>Leptospiraceae</taxon>
        <taxon>Turneriella</taxon>
    </lineage>
</organism>
<dbReference type="HOGENOM" id="CLU_1509991_0_0_12"/>
<proteinExistence type="predicted"/>
<dbReference type="AlphaFoldDB" id="I4B7P8"/>
<accession>I4B7P8</accession>
<evidence type="ECO:0000313" key="2">
    <source>
        <dbReference type="Proteomes" id="UP000006048"/>
    </source>
</evidence>
<reference evidence="1 2" key="1">
    <citation type="submission" date="2012-06" db="EMBL/GenBank/DDBJ databases">
        <title>The complete chromosome of genome of Turneriella parva DSM 21527.</title>
        <authorList>
            <consortium name="US DOE Joint Genome Institute (JGI-PGF)"/>
            <person name="Lucas S."/>
            <person name="Han J."/>
            <person name="Lapidus A."/>
            <person name="Bruce D."/>
            <person name="Goodwin L."/>
            <person name="Pitluck S."/>
            <person name="Peters L."/>
            <person name="Kyrpides N."/>
            <person name="Mavromatis K."/>
            <person name="Ivanova N."/>
            <person name="Mikhailova N."/>
            <person name="Chertkov O."/>
            <person name="Detter J.C."/>
            <person name="Tapia R."/>
            <person name="Han C."/>
            <person name="Land M."/>
            <person name="Hauser L."/>
            <person name="Markowitz V."/>
            <person name="Cheng J.-F."/>
            <person name="Hugenholtz P."/>
            <person name="Woyke T."/>
            <person name="Wu D."/>
            <person name="Gronow S."/>
            <person name="Wellnitz S."/>
            <person name="Brambilla E."/>
            <person name="Klenk H.-P."/>
            <person name="Eisen J.A."/>
        </authorList>
    </citation>
    <scope>NUCLEOTIDE SEQUENCE [LARGE SCALE GENOMIC DNA]</scope>
    <source>
        <strain evidence="2">ATCC BAA-1111 / DSM 21527 / NCTC 11395 / H</strain>
    </source>
</reference>
<dbReference type="STRING" id="869212.Turpa_2665"/>
<dbReference type="RefSeq" id="WP_014803808.1">
    <property type="nucleotide sequence ID" value="NC_018020.1"/>
</dbReference>
<dbReference type="KEGG" id="tpx:Turpa_2665"/>
<dbReference type="Proteomes" id="UP000006048">
    <property type="component" value="Chromosome"/>
</dbReference>
<gene>
    <name evidence="1" type="ordered locus">Turpa_2665</name>
</gene>